<dbReference type="GO" id="GO:0005507">
    <property type="term" value="F:copper ion binding"/>
    <property type="evidence" value="ECO:0007669"/>
    <property type="project" value="InterPro"/>
</dbReference>
<keyword evidence="10" id="KW-0560">Oxidoreductase</keyword>
<dbReference type="Pfam" id="PF07731">
    <property type="entry name" value="Cu-oxidase_2"/>
    <property type="match status" value="1"/>
</dbReference>
<gene>
    <name evidence="18" type="ORF">GOBAR_AA22849</name>
</gene>
<comment type="subcellular location">
    <subcellularLocation>
        <location evidence="3">Secreted</location>
        <location evidence="3">Extracellular space</location>
        <location evidence="3">Apoplast</location>
    </subcellularLocation>
</comment>
<dbReference type="InterPro" id="IPR001117">
    <property type="entry name" value="Cu-oxidase_2nd"/>
</dbReference>
<feature type="domain" description="Plastocyanin-like" evidence="15">
    <location>
        <begin position="140"/>
        <end position="272"/>
    </location>
</feature>
<evidence type="ECO:0000256" key="6">
    <source>
        <dbReference type="ARBA" id="ARBA00022523"/>
    </source>
</evidence>
<evidence type="ECO:0000259" key="16">
    <source>
        <dbReference type="Pfam" id="PF07731"/>
    </source>
</evidence>
<organism evidence="18 19">
    <name type="scientific">Gossypium barbadense</name>
    <name type="common">Sea Island cotton</name>
    <name type="synonym">Hibiscus barbadensis</name>
    <dbReference type="NCBI Taxonomy" id="3634"/>
    <lineage>
        <taxon>Eukaryota</taxon>
        <taxon>Viridiplantae</taxon>
        <taxon>Streptophyta</taxon>
        <taxon>Embryophyta</taxon>
        <taxon>Tracheophyta</taxon>
        <taxon>Spermatophyta</taxon>
        <taxon>Magnoliopsida</taxon>
        <taxon>eudicotyledons</taxon>
        <taxon>Gunneridae</taxon>
        <taxon>Pentapetalae</taxon>
        <taxon>rosids</taxon>
        <taxon>malvids</taxon>
        <taxon>Malvales</taxon>
        <taxon>Malvaceae</taxon>
        <taxon>Malvoideae</taxon>
        <taxon>Gossypium</taxon>
    </lineage>
</organism>
<evidence type="ECO:0000256" key="2">
    <source>
        <dbReference type="ARBA" id="ARBA00001935"/>
    </source>
</evidence>
<dbReference type="OrthoDB" id="2121828at2759"/>
<dbReference type="InterPro" id="IPR011706">
    <property type="entry name" value="Cu-oxidase_C"/>
</dbReference>
<keyword evidence="11" id="KW-0186">Copper</keyword>
<accession>A0A2P5X385</accession>
<feature type="domain" description="Plastocyanin-like" evidence="16">
    <location>
        <begin position="403"/>
        <end position="480"/>
    </location>
</feature>
<dbReference type="Pfam" id="PF00394">
    <property type="entry name" value="Cu-oxidase"/>
    <property type="match status" value="1"/>
</dbReference>
<sequence>MGLQQGLVKWFVGVLFLGTLLLCNADVHHYDFFVQESNFTKMCNTTTLLVVNDSYPGPDIRFRRGDTVFVNVHNQGNDGFTIHWHGVKQPRNPRFNGLEFITQFVLSEEIGTLWWHAHSDWTRGSVHDETYPFPTPDAEQTIILESWYNGYYKQIIDQALATGDPPRLPDAYAINGHLRDTYGCPNTIFRMEVDYEKTYLLRIINAAMNEQQFFTITNHTVIVVAQDASYVRRFKSDYILISPGLTMDVLVSANRNVGLYYMATRPFSDSAALNSRGGLNASLIQLPAMDDTDAMLNFVSRIRNTNVTQNMPKNVPVDTDINRRVYIAVAVNRLPCNTSKCVVSERIVSSLNNVSFVSPRIDILQAYYRNISCVFTQDFPLNPSEFYDFTGQLTGFNSGTEYRTRAIVVNYGEAVKIVLHPIHFHGYSFYWVGAGLGNFNNETDPSTYNLIDPPLINTVHVPCRGWVALRFFANNPGKFSVRKSKIKRTLIVRNGSTIETSIRRPRPSTIPRCHGT</sequence>
<dbReference type="EMBL" id="KZ665793">
    <property type="protein sequence ID" value="PPR97807.1"/>
    <property type="molecule type" value="Genomic_DNA"/>
</dbReference>
<reference evidence="18 19" key="1">
    <citation type="submission" date="2015-01" db="EMBL/GenBank/DDBJ databases">
        <title>Genome of allotetraploid Gossypium barbadense reveals genomic plasticity and fiber elongation in cotton evolution.</title>
        <authorList>
            <person name="Chen X."/>
            <person name="Liu X."/>
            <person name="Zhao B."/>
            <person name="Zheng H."/>
            <person name="Hu Y."/>
            <person name="Lu G."/>
            <person name="Yang C."/>
            <person name="Chen J."/>
            <person name="Shan C."/>
            <person name="Zhang L."/>
            <person name="Zhou Y."/>
            <person name="Wang L."/>
            <person name="Guo W."/>
            <person name="Bai Y."/>
            <person name="Ruan J."/>
            <person name="Shangguan X."/>
            <person name="Mao Y."/>
            <person name="Jiang J."/>
            <person name="Zhu Y."/>
            <person name="Lei J."/>
            <person name="Kang H."/>
            <person name="Chen S."/>
            <person name="He X."/>
            <person name="Wang R."/>
            <person name="Wang Y."/>
            <person name="Chen J."/>
            <person name="Wang L."/>
            <person name="Yu S."/>
            <person name="Wang B."/>
            <person name="Wei J."/>
            <person name="Song S."/>
            <person name="Lu X."/>
            <person name="Gao Z."/>
            <person name="Gu W."/>
            <person name="Deng X."/>
            <person name="Ma D."/>
            <person name="Wang S."/>
            <person name="Liang W."/>
            <person name="Fang L."/>
            <person name="Cai C."/>
            <person name="Zhu X."/>
            <person name="Zhou B."/>
            <person name="Zhang Y."/>
            <person name="Chen Z."/>
            <person name="Xu S."/>
            <person name="Zhu R."/>
            <person name="Wang S."/>
            <person name="Zhang T."/>
            <person name="Zhao G."/>
        </authorList>
    </citation>
    <scope>NUCLEOTIDE SEQUENCE [LARGE SCALE GENOMIC DNA]</scope>
    <source>
        <strain evidence="19">cv. Xinhai21</strain>
        <tissue evidence="18">Leaf</tissue>
    </source>
</reference>
<evidence type="ECO:0000256" key="1">
    <source>
        <dbReference type="ARBA" id="ARBA00000349"/>
    </source>
</evidence>
<proteinExistence type="inferred from homology"/>
<dbReference type="InterPro" id="IPR045087">
    <property type="entry name" value="Cu-oxidase_fam"/>
</dbReference>
<dbReference type="PANTHER" id="PTHR11709:SF410">
    <property type="entry name" value="LACCASE"/>
    <property type="match status" value="1"/>
</dbReference>
<keyword evidence="13" id="KW-0439">Lignin degradation</keyword>
<evidence type="ECO:0000256" key="13">
    <source>
        <dbReference type="ARBA" id="ARBA00023185"/>
    </source>
</evidence>
<keyword evidence="8" id="KW-0479">Metal-binding</keyword>
<evidence type="ECO:0000256" key="10">
    <source>
        <dbReference type="ARBA" id="ARBA00023002"/>
    </source>
</evidence>
<evidence type="ECO:0000256" key="8">
    <source>
        <dbReference type="ARBA" id="ARBA00022723"/>
    </source>
</evidence>
<comment type="cofactor">
    <cofactor evidence="2">
        <name>Cu cation</name>
        <dbReference type="ChEBI" id="CHEBI:23378"/>
    </cofactor>
</comment>
<comment type="similarity">
    <text evidence="4">Belongs to the multicopper oxidase family.</text>
</comment>
<keyword evidence="14" id="KW-0732">Signal</keyword>
<evidence type="ECO:0000256" key="3">
    <source>
        <dbReference type="ARBA" id="ARBA00004271"/>
    </source>
</evidence>
<comment type="catalytic activity">
    <reaction evidence="1">
        <text>4 hydroquinone + O2 = 4 benzosemiquinone + 2 H2O</text>
        <dbReference type="Rhea" id="RHEA:11276"/>
        <dbReference type="ChEBI" id="CHEBI:15377"/>
        <dbReference type="ChEBI" id="CHEBI:15379"/>
        <dbReference type="ChEBI" id="CHEBI:17594"/>
        <dbReference type="ChEBI" id="CHEBI:17977"/>
        <dbReference type="EC" id="1.10.3.2"/>
    </reaction>
</comment>
<name>A0A2P5X385_GOSBA</name>
<dbReference type="InterPro" id="IPR008972">
    <property type="entry name" value="Cupredoxin"/>
</dbReference>
<dbReference type="EC" id="1.10.3.2" evidence="5"/>
<evidence type="ECO:0000313" key="18">
    <source>
        <dbReference type="EMBL" id="PPR97807.1"/>
    </source>
</evidence>
<protein>
    <recommendedName>
        <fullName evidence="5">laccase</fullName>
        <ecNumber evidence="5">1.10.3.2</ecNumber>
    </recommendedName>
</protein>
<dbReference type="CDD" id="cd13875">
    <property type="entry name" value="CuRO_2_LCC_plant"/>
    <property type="match status" value="1"/>
</dbReference>
<evidence type="ECO:0000256" key="9">
    <source>
        <dbReference type="ARBA" id="ARBA00022737"/>
    </source>
</evidence>
<evidence type="ECO:0000259" key="17">
    <source>
        <dbReference type="Pfam" id="PF07732"/>
    </source>
</evidence>
<dbReference type="Proteomes" id="UP000239757">
    <property type="component" value="Unassembled WGS sequence"/>
</dbReference>
<dbReference type="Pfam" id="PF07732">
    <property type="entry name" value="Cu-oxidase_3"/>
    <property type="match status" value="1"/>
</dbReference>
<dbReference type="SUPFAM" id="SSF49503">
    <property type="entry name" value="Cupredoxins"/>
    <property type="match status" value="3"/>
</dbReference>
<evidence type="ECO:0000256" key="7">
    <source>
        <dbReference type="ARBA" id="ARBA00022525"/>
    </source>
</evidence>
<keyword evidence="12" id="KW-0325">Glycoprotein</keyword>
<dbReference type="GO" id="GO:0048046">
    <property type="term" value="C:apoplast"/>
    <property type="evidence" value="ECO:0007669"/>
    <property type="project" value="UniProtKB-SubCell"/>
</dbReference>
<dbReference type="InterPro" id="IPR034285">
    <property type="entry name" value="CuRO_2_LCC"/>
</dbReference>
<feature type="domain" description="Plastocyanin-like" evidence="17">
    <location>
        <begin position="34"/>
        <end position="123"/>
    </location>
</feature>
<dbReference type="InterPro" id="IPR011707">
    <property type="entry name" value="Cu-oxidase-like_N"/>
</dbReference>
<keyword evidence="9" id="KW-0677">Repeat</keyword>
<dbReference type="GO" id="GO:0052716">
    <property type="term" value="F:hydroquinone:oxygen oxidoreductase activity"/>
    <property type="evidence" value="ECO:0007669"/>
    <property type="project" value="UniProtKB-EC"/>
</dbReference>
<evidence type="ECO:0000256" key="4">
    <source>
        <dbReference type="ARBA" id="ARBA00010609"/>
    </source>
</evidence>
<evidence type="ECO:0000256" key="12">
    <source>
        <dbReference type="ARBA" id="ARBA00023180"/>
    </source>
</evidence>
<evidence type="ECO:0000256" key="11">
    <source>
        <dbReference type="ARBA" id="ARBA00023008"/>
    </source>
</evidence>
<dbReference type="Gene3D" id="2.60.40.420">
    <property type="entry name" value="Cupredoxins - blue copper proteins"/>
    <property type="match status" value="3"/>
</dbReference>
<feature type="chain" id="PRO_5015179699" description="laccase" evidence="14">
    <location>
        <begin position="26"/>
        <end position="516"/>
    </location>
</feature>
<dbReference type="AlphaFoldDB" id="A0A2P5X385"/>
<dbReference type="PANTHER" id="PTHR11709">
    <property type="entry name" value="MULTI-COPPER OXIDASE"/>
    <property type="match status" value="1"/>
</dbReference>
<evidence type="ECO:0000259" key="15">
    <source>
        <dbReference type="Pfam" id="PF00394"/>
    </source>
</evidence>
<evidence type="ECO:0000256" key="14">
    <source>
        <dbReference type="SAM" id="SignalP"/>
    </source>
</evidence>
<keyword evidence="6" id="KW-0052">Apoplast</keyword>
<evidence type="ECO:0000313" key="19">
    <source>
        <dbReference type="Proteomes" id="UP000239757"/>
    </source>
</evidence>
<evidence type="ECO:0000256" key="5">
    <source>
        <dbReference type="ARBA" id="ARBA00012297"/>
    </source>
</evidence>
<keyword evidence="7" id="KW-0964">Secreted</keyword>
<dbReference type="GO" id="GO:0046274">
    <property type="term" value="P:lignin catabolic process"/>
    <property type="evidence" value="ECO:0007669"/>
    <property type="project" value="UniProtKB-KW"/>
</dbReference>
<feature type="signal peptide" evidence="14">
    <location>
        <begin position="1"/>
        <end position="25"/>
    </location>
</feature>